<organism evidence="3 4">
    <name type="scientific">Clostridium frigidicarnis</name>
    <dbReference type="NCBI Taxonomy" id="84698"/>
    <lineage>
        <taxon>Bacteria</taxon>
        <taxon>Bacillati</taxon>
        <taxon>Bacillota</taxon>
        <taxon>Clostridia</taxon>
        <taxon>Eubacteriales</taxon>
        <taxon>Clostridiaceae</taxon>
        <taxon>Clostridium</taxon>
    </lineage>
</organism>
<gene>
    <name evidence="3" type="ORF">SAMN04488528_101116</name>
</gene>
<dbReference type="PANTHER" id="PTHR11487">
    <property type="entry name" value="THIOESTERASE"/>
    <property type="match status" value="1"/>
</dbReference>
<evidence type="ECO:0000256" key="1">
    <source>
        <dbReference type="ARBA" id="ARBA00007169"/>
    </source>
</evidence>
<name>A0A1I0Y3Y7_9CLOT</name>
<comment type="similarity">
    <text evidence="1">Belongs to the thioesterase family.</text>
</comment>
<dbReference type="PANTHER" id="PTHR11487:SF0">
    <property type="entry name" value="S-ACYL FATTY ACID SYNTHASE THIOESTERASE, MEDIUM CHAIN"/>
    <property type="match status" value="1"/>
</dbReference>
<dbReference type="InterPro" id="IPR029058">
    <property type="entry name" value="AB_hydrolase_fold"/>
</dbReference>
<dbReference type="RefSeq" id="WP_090040596.1">
    <property type="nucleotide sequence ID" value="NZ_FOKI01000011.1"/>
</dbReference>
<proteinExistence type="inferred from homology"/>
<sequence>MILFCLPYAGGSEVIYYKWKKYLNPSIQLESIELKGRGKRYSEIFYETLDEAVEDILRNIKDKIMNDDYAIYGHSMGSLLAYELYYKIKEQKLRKPRHIFFSGYKAPSIIRRKENTYTLPDYDFMKKVIELGGTPEELMKNKELLEIFLPVIRSDFKILENYNYKEREDKIECDVSILNGKQDSINLEEILAWKNHVDNGFKVYNFEGNHFFINNNVENIINVINCTLIKQKSIKRGTEMSENNKNYYKLIYPQKSICDYTGGILTNQNQKN</sequence>
<dbReference type="AlphaFoldDB" id="A0A1I0Y3Y7"/>
<accession>A0A1I0Y3Y7</accession>
<feature type="domain" description="Thioesterase" evidence="2">
    <location>
        <begin position="2"/>
        <end position="225"/>
    </location>
</feature>
<reference evidence="3 4" key="1">
    <citation type="submission" date="2016-10" db="EMBL/GenBank/DDBJ databases">
        <authorList>
            <person name="de Groot N.N."/>
        </authorList>
    </citation>
    <scope>NUCLEOTIDE SEQUENCE [LARGE SCALE GENOMIC DNA]</scope>
    <source>
        <strain evidence="3 4">DSM 12271</strain>
    </source>
</reference>
<keyword evidence="4" id="KW-1185">Reference proteome</keyword>
<dbReference type="Pfam" id="PF00975">
    <property type="entry name" value="Thioesterase"/>
    <property type="match status" value="1"/>
</dbReference>
<dbReference type="STRING" id="84698.SAMN04488528_101116"/>
<evidence type="ECO:0000313" key="3">
    <source>
        <dbReference type="EMBL" id="SFB07894.1"/>
    </source>
</evidence>
<dbReference type="InterPro" id="IPR001031">
    <property type="entry name" value="Thioesterase"/>
</dbReference>
<evidence type="ECO:0000259" key="2">
    <source>
        <dbReference type="Pfam" id="PF00975"/>
    </source>
</evidence>
<dbReference type="OrthoDB" id="2213423at2"/>
<dbReference type="EMBL" id="FOKI01000011">
    <property type="protein sequence ID" value="SFB07894.1"/>
    <property type="molecule type" value="Genomic_DNA"/>
</dbReference>
<dbReference type="SUPFAM" id="SSF53474">
    <property type="entry name" value="alpha/beta-Hydrolases"/>
    <property type="match status" value="1"/>
</dbReference>
<dbReference type="GO" id="GO:0008610">
    <property type="term" value="P:lipid biosynthetic process"/>
    <property type="evidence" value="ECO:0007669"/>
    <property type="project" value="TreeGrafter"/>
</dbReference>
<dbReference type="InterPro" id="IPR012223">
    <property type="entry name" value="TEII"/>
</dbReference>
<evidence type="ECO:0000313" key="4">
    <source>
        <dbReference type="Proteomes" id="UP000198619"/>
    </source>
</evidence>
<dbReference type="Proteomes" id="UP000198619">
    <property type="component" value="Unassembled WGS sequence"/>
</dbReference>
<dbReference type="Gene3D" id="3.40.50.1820">
    <property type="entry name" value="alpha/beta hydrolase"/>
    <property type="match status" value="1"/>
</dbReference>
<protein>
    <submittedName>
        <fullName evidence="3">Surfactin synthase thioesterase subunit</fullName>
    </submittedName>
</protein>